<gene>
    <name evidence="1" type="ORF">EP47_14295</name>
</gene>
<evidence type="ECO:0008006" key="3">
    <source>
        <dbReference type="Google" id="ProtNLM"/>
    </source>
</evidence>
<accession>A0A0A2SQ35</accession>
<dbReference type="RefSeq" id="WP_052117645.1">
    <property type="nucleotide sequence ID" value="NZ_JNCF01000038.1"/>
</dbReference>
<evidence type="ECO:0000313" key="1">
    <source>
        <dbReference type="EMBL" id="KGP62847.1"/>
    </source>
</evidence>
<evidence type="ECO:0000313" key="2">
    <source>
        <dbReference type="Proteomes" id="UP000054422"/>
    </source>
</evidence>
<dbReference type="EMBL" id="JNCF01000038">
    <property type="protein sequence ID" value="KGP62847.1"/>
    <property type="molecule type" value="Genomic_DNA"/>
</dbReference>
<dbReference type="Proteomes" id="UP000054422">
    <property type="component" value="Unassembled WGS sequence"/>
</dbReference>
<keyword evidence="2" id="KW-1185">Reference proteome</keyword>
<dbReference type="OrthoDB" id="5651451at2"/>
<reference evidence="1 2" key="1">
    <citation type="submission" date="2014-05" db="EMBL/GenBank/DDBJ databases">
        <authorList>
            <person name="Rizzardi K."/>
            <person name="Winiecka-Krusnell J."/>
            <person name="Ramliden M."/>
            <person name="Alm E."/>
            <person name="Andersson S."/>
            <person name="Byfors S."/>
        </authorList>
    </citation>
    <scope>NUCLEOTIDE SEQUENCE [LARGE SCALE GENOMIC DNA]</scope>
    <source>
        <strain evidence="1 2">LEGN</strain>
    </source>
</reference>
<organism evidence="1 2">
    <name type="scientific">Legionella norrlandica</name>
    <dbReference type="NCBI Taxonomy" id="1498499"/>
    <lineage>
        <taxon>Bacteria</taxon>
        <taxon>Pseudomonadati</taxon>
        <taxon>Pseudomonadota</taxon>
        <taxon>Gammaproteobacteria</taxon>
        <taxon>Legionellales</taxon>
        <taxon>Legionellaceae</taxon>
        <taxon>Legionella</taxon>
    </lineage>
</organism>
<proteinExistence type="predicted"/>
<sequence length="535" mass="61317">MLDVDNSGKGNCMYYAYSISLMYYLRAKNDSKTTEDIFNKLKLNEDQKKSLRTLLSQEPHNPFSKHEIKSIIEPVLGRATRNLAGERTVEEFNANPYATPLFTAAKYGLEHYFKQSLQSNGSELANFIDHGFTDPDYTEAEIYRVAGMESAMEKFAAARLPVIVQEFNKQWAEKEKKFEGKAFSKSDIQFHKSILLDDIMSEEIVEFFSANDSKYLNDYKKHLQKEYVWGTEETLMTLHRGIQGERMERNKQGTIDTFHDTAIVLHIHRDGSSPFFQSGTPEMILNNCSNVHWTSKIPDSVFSPRPPVVSVKKPPEEKIVEQPLEKTIVEHNSPLEDEESYPPQQQMISSDLPQEVSVKEDKLFKILDDMKVACDNIPTDHREFNIIEELINNLETQIGIIASKQHLEKKEMAVDRALNFISSASPKLGEYQSWGTLFKNFLSSLLDCIPSFLGGNQIRSGLTKLGIYKEDRRPEIFRAIERVSNKILDAINEQTKSIEENEESIEEAREIPCPIRCLVCRKVGPSKKDQTYSRS</sequence>
<name>A0A0A2SQ35_9GAMM</name>
<comment type="caution">
    <text evidence="1">The sequence shown here is derived from an EMBL/GenBank/DDBJ whole genome shotgun (WGS) entry which is preliminary data.</text>
</comment>
<protein>
    <recommendedName>
        <fullName evidence="3">Dot/Icm T4SS effector</fullName>
    </recommendedName>
</protein>
<dbReference type="AlphaFoldDB" id="A0A0A2SQ35"/>